<dbReference type="GO" id="GO:0005737">
    <property type="term" value="C:cytoplasm"/>
    <property type="evidence" value="ECO:0007669"/>
    <property type="project" value="UniProtKB-SubCell"/>
</dbReference>
<dbReference type="GO" id="GO:0005049">
    <property type="term" value="F:nuclear export signal receptor activity"/>
    <property type="evidence" value="ECO:0007669"/>
    <property type="project" value="InterPro"/>
</dbReference>
<evidence type="ECO:0008006" key="10">
    <source>
        <dbReference type="Google" id="ProtNLM"/>
    </source>
</evidence>
<name>A0AAV8YBC8_9CUCU</name>
<keyword evidence="9" id="KW-1185">Reference proteome</keyword>
<evidence type="ECO:0000256" key="2">
    <source>
        <dbReference type="ARBA" id="ARBA00004496"/>
    </source>
</evidence>
<proteinExistence type="inferred from homology"/>
<dbReference type="AlphaFoldDB" id="A0AAV8YBC8"/>
<comment type="similarity">
    <text evidence="3">Belongs to the exportin family.</text>
</comment>
<comment type="subcellular location">
    <subcellularLocation>
        <location evidence="2">Cytoplasm</location>
    </subcellularLocation>
    <subcellularLocation>
        <location evidence="1">Nucleus</location>
    </subcellularLocation>
</comment>
<sequence length="771" mass="88237">MMMICVSLPCLQLMSFCIEKAHHLTVKIFFVQLYHHTLELLRDVTNSSNYRMDTLDPIFVEKLSELFILLIEQHFWRLEMEPSFSPLDFLTPLYHLTMQLPTVQSYLRCLAVWATFIKQIKPQNAHRYSEVFLELSAALLKKIQFTCNCVQLNQINDTDVDEDNETEWQVFLKTSIEVIAMVAECTPIETFNQVLVPWKISHDIYKHIEQAVDRQNYSLNFEISETERLCYVLKDFSSLTQTLARLSSLFIDQENEDISKPATPLVNSLIEKVLESASLATSVRFYKLKLRESRLIDCFIDIHSQLLAALKTWLIWMTQKDKMSNHNIELIVDITLPILLDGVNVPNKLSHSAAHLLLGFANTVFAQKLVVLPMVVQFIHVAPNMKYSDRKTKCVINSSVSNLLLKPWGELSQNDSMQRNILIGMFFDNLTKEFRELSPNINEGRALDVVDNILPSLSSIIEHCKNYPLASKKLLYIAIKPTIEHALFLLPSFVKYTEISNHMLLFFLNVLGVLQQQLGVDGTKNAVQIFLQVAVSEQQASNLTGLEKLLQILQLVAESPGSSYKTFLPGILQLCMENIYPLIVLHASEAPDVFVALLTLLYSILLHRWQYFYISQVRLGYSPGCSESEVGPDQPQKPEQLLAVLQVFGQALLQPDINIFKLSLIALEDLNAKWKLYHKILFRDHLLSQFLTVLLNCLIDKSQTLLSEDIQVAVYNMAAVNFEGFFSTFLRQFVQNLNGINPSQSEVLLGNFVHNHDKVTNNYNIIFSILI</sequence>
<evidence type="ECO:0000313" key="9">
    <source>
        <dbReference type="Proteomes" id="UP001162162"/>
    </source>
</evidence>
<keyword evidence="6" id="KW-0653">Protein transport</keyword>
<dbReference type="GO" id="GO:0005634">
    <property type="term" value="C:nucleus"/>
    <property type="evidence" value="ECO:0007669"/>
    <property type="project" value="UniProtKB-SubCell"/>
</dbReference>
<evidence type="ECO:0000313" key="8">
    <source>
        <dbReference type="EMBL" id="KAJ8947794.1"/>
    </source>
</evidence>
<evidence type="ECO:0000256" key="4">
    <source>
        <dbReference type="ARBA" id="ARBA00022448"/>
    </source>
</evidence>
<dbReference type="InterPro" id="IPR040016">
    <property type="entry name" value="XPO6"/>
</dbReference>
<reference evidence="8" key="1">
    <citation type="journal article" date="2023" name="Insect Mol. Biol.">
        <title>Genome sequencing provides insights into the evolution of gene families encoding plant cell wall-degrading enzymes in longhorned beetles.</title>
        <authorList>
            <person name="Shin N.R."/>
            <person name="Okamura Y."/>
            <person name="Kirsch R."/>
            <person name="Pauchet Y."/>
        </authorList>
    </citation>
    <scope>NUCLEOTIDE SEQUENCE</scope>
    <source>
        <strain evidence="8">AMC_N1</strain>
    </source>
</reference>
<accession>A0AAV8YBC8</accession>
<organism evidence="8 9">
    <name type="scientific">Aromia moschata</name>
    <dbReference type="NCBI Taxonomy" id="1265417"/>
    <lineage>
        <taxon>Eukaryota</taxon>
        <taxon>Metazoa</taxon>
        <taxon>Ecdysozoa</taxon>
        <taxon>Arthropoda</taxon>
        <taxon>Hexapoda</taxon>
        <taxon>Insecta</taxon>
        <taxon>Pterygota</taxon>
        <taxon>Neoptera</taxon>
        <taxon>Endopterygota</taxon>
        <taxon>Coleoptera</taxon>
        <taxon>Polyphaga</taxon>
        <taxon>Cucujiformia</taxon>
        <taxon>Chrysomeloidea</taxon>
        <taxon>Cerambycidae</taxon>
        <taxon>Cerambycinae</taxon>
        <taxon>Callichromatini</taxon>
        <taxon>Aromia</taxon>
    </lineage>
</organism>
<keyword evidence="7" id="KW-0539">Nucleus</keyword>
<evidence type="ECO:0000256" key="3">
    <source>
        <dbReference type="ARBA" id="ARBA00009466"/>
    </source>
</evidence>
<dbReference type="PANTHER" id="PTHR21452:SF4">
    <property type="entry name" value="EXPORTIN-6"/>
    <property type="match status" value="1"/>
</dbReference>
<gene>
    <name evidence="8" type="ORF">NQ318_019466</name>
</gene>
<keyword evidence="4" id="KW-0813">Transport</keyword>
<dbReference type="EMBL" id="JAPWTK010000151">
    <property type="protein sequence ID" value="KAJ8947794.1"/>
    <property type="molecule type" value="Genomic_DNA"/>
</dbReference>
<evidence type="ECO:0000256" key="6">
    <source>
        <dbReference type="ARBA" id="ARBA00022927"/>
    </source>
</evidence>
<protein>
    <recommendedName>
        <fullName evidence="10">Exportin-6</fullName>
    </recommendedName>
</protein>
<keyword evidence="5" id="KW-0963">Cytoplasm</keyword>
<evidence type="ECO:0000256" key="7">
    <source>
        <dbReference type="ARBA" id="ARBA00023242"/>
    </source>
</evidence>
<evidence type="ECO:0000256" key="5">
    <source>
        <dbReference type="ARBA" id="ARBA00022490"/>
    </source>
</evidence>
<evidence type="ECO:0000256" key="1">
    <source>
        <dbReference type="ARBA" id="ARBA00004123"/>
    </source>
</evidence>
<dbReference type="Proteomes" id="UP001162162">
    <property type="component" value="Unassembled WGS sequence"/>
</dbReference>
<comment type="caution">
    <text evidence="8">The sequence shown here is derived from an EMBL/GenBank/DDBJ whole genome shotgun (WGS) entry which is preliminary data.</text>
</comment>
<dbReference type="GO" id="GO:0006611">
    <property type="term" value="P:protein export from nucleus"/>
    <property type="evidence" value="ECO:0007669"/>
    <property type="project" value="InterPro"/>
</dbReference>
<dbReference type="PANTHER" id="PTHR21452">
    <property type="entry name" value="EXPORTIN-6"/>
    <property type="match status" value="1"/>
</dbReference>